<comment type="caution">
    <text evidence="1">The sequence shown here is derived from an EMBL/GenBank/DDBJ whole genome shotgun (WGS) entry which is preliminary data.</text>
</comment>
<keyword evidence="2" id="KW-1185">Reference proteome</keyword>
<dbReference type="InterPro" id="IPR045889">
    <property type="entry name" value="MES/HNL"/>
</dbReference>
<dbReference type="EMBL" id="JAHRHJ020000007">
    <property type="protein sequence ID" value="KAH9309552.1"/>
    <property type="molecule type" value="Genomic_DNA"/>
</dbReference>
<evidence type="ECO:0000313" key="1">
    <source>
        <dbReference type="EMBL" id="KAH9309552.1"/>
    </source>
</evidence>
<evidence type="ECO:0000313" key="2">
    <source>
        <dbReference type="Proteomes" id="UP000824469"/>
    </source>
</evidence>
<dbReference type="Gene3D" id="3.40.50.1820">
    <property type="entry name" value="alpha/beta hydrolase"/>
    <property type="match status" value="1"/>
</dbReference>
<dbReference type="GO" id="GO:0080030">
    <property type="term" value="F:methyl indole-3-acetate esterase activity"/>
    <property type="evidence" value="ECO:0007669"/>
    <property type="project" value="TreeGrafter"/>
</dbReference>
<dbReference type="PANTHER" id="PTHR10992:SF1086">
    <property type="entry name" value="AB HYDROLASE-1 DOMAIN-CONTAINING PROTEIN"/>
    <property type="match status" value="1"/>
</dbReference>
<sequence length="183" mass="20246">MVATGAGSTTRPQIDSLCSQSRRIKSWNPQVLVSVTFYLIATSLGSNGPMPSLFALQVVLFSDGRTLISFEYSWQATLVGHSFAGCPLSYAMEMYPNNVSKAIFLAAFTPRNNQSFLSSAFPTDICLAESLLTPTPYPISMEVLSLSNENYGCVRKIYIILMKDKLFLPAHQQYSVDQNPPER</sequence>
<protein>
    <submittedName>
        <fullName evidence="1">Uncharacterized protein</fullName>
    </submittedName>
</protein>
<reference evidence="1 2" key="1">
    <citation type="journal article" date="2021" name="Nat. Plants">
        <title>The Taxus genome provides insights into paclitaxel biosynthesis.</title>
        <authorList>
            <person name="Xiong X."/>
            <person name="Gou J."/>
            <person name="Liao Q."/>
            <person name="Li Y."/>
            <person name="Zhou Q."/>
            <person name="Bi G."/>
            <person name="Li C."/>
            <person name="Du R."/>
            <person name="Wang X."/>
            <person name="Sun T."/>
            <person name="Guo L."/>
            <person name="Liang H."/>
            <person name="Lu P."/>
            <person name="Wu Y."/>
            <person name="Zhang Z."/>
            <person name="Ro D.K."/>
            <person name="Shang Y."/>
            <person name="Huang S."/>
            <person name="Yan J."/>
        </authorList>
    </citation>
    <scope>NUCLEOTIDE SEQUENCE [LARGE SCALE GENOMIC DNA]</scope>
    <source>
        <strain evidence="1">Ta-2019</strain>
    </source>
</reference>
<name>A0AA38FSK4_TAXCH</name>
<dbReference type="InterPro" id="IPR029058">
    <property type="entry name" value="AB_hydrolase_fold"/>
</dbReference>
<feature type="non-terminal residue" evidence="1">
    <location>
        <position position="1"/>
    </location>
</feature>
<organism evidence="1 2">
    <name type="scientific">Taxus chinensis</name>
    <name type="common">Chinese yew</name>
    <name type="synonym">Taxus wallichiana var. chinensis</name>
    <dbReference type="NCBI Taxonomy" id="29808"/>
    <lineage>
        <taxon>Eukaryota</taxon>
        <taxon>Viridiplantae</taxon>
        <taxon>Streptophyta</taxon>
        <taxon>Embryophyta</taxon>
        <taxon>Tracheophyta</taxon>
        <taxon>Spermatophyta</taxon>
        <taxon>Pinopsida</taxon>
        <taxon>Pinidae</taxon>
        <taxon>Conifers II</taxon>
        <taxon>Cupressales</taxon>
        <taxon>Taxaceae</taxon>
        <taxon>Taxus</taxon>
    </lineage>
</organism>
<accession>A0AA38FSK4</accession>
<gene>
    <name evidence="1" type="ORF">KI387_037463</name>
</gene>
<dbReference type="Proteomes" id="UP000824469">
    <property type="component" value="Unassembled WGS sequence"/>
</dbReference>
<dbReference type="AlphaFoldDB" id="A0AA38FSK4"/>
<dbReference type="SUPFAM" id="SSF53474">
    <property type="entry name" value="alpha/beta-Hydrolases"/>
    <property type="match status" value="1"/>
</dbReference>
<proteinExistence type="predicted"/>
<dbReference type="PANTHER" id="PTHR10992">
    <property type="entry name" value="METHYLESTERASE FAMILY MEMBER"/>
    <property type="match status" value="1"/>
</dbReference>
<dbReference type="GO" id="GO:0080032">
    <property type="term" value="F:methyl jasmonate esterase activity"/>
    <property type="evidence" value="ECO:0007669"/>
    <property type="project" value="TreeGrafter"/>
</dbReference>